<dbReference type="AlphaFoldDB" id="A0A131XA11"/>
<dbReference type="CDD" id="cd22149">
    <property type="entry name" value="F-box_DmSKP2-like"/>
    <property type="match status" value="1"/>
</dbReference>
<feature type="domain" description="F-box" evidence="3">
    <location>
        <begin position="150"/>
        <end position="196"/>
    </location>
</feature>
<dbReference type="InterPro" id="IPR036047">
    <property type="entry name" value="F-box-like_dom_sf"/>
</dbReference>
<dbReference type="SMART" id="SM00367">
    <property type="entry name" value="LRR_CC"/>
    <property type="match status" value="5"/>
</dbReference>
<accession>A0A131XA11</accession>
<organism evidence="4">
    <name type="scientific">Hyalomma excavatum</name>
    <dbReference type="NCBI Taxonomy" id="257692"/>
    <lineage>
        <taxon>Eukaryota</taxon>
        <taxon>Metazoa</taxon>
        <taxon>Ecdysozoa</taxon>
        <taxon>Arthropoda</taxon>
        <taxon>Chelicerata</taxon>
        <taxon>Arachnida</taxon>
        <taxon>Acari</taxon>
        <taxon>Parasitiformes</taxon>
        <taxon>Ixodida</taxon>
        <taxon>Ixodoidea</taxon>
        <taxon>Ixodidae</taxon>
        <taxon>Hyalomminae</taxon>
        <taxon>Hyalomma</taxon>
    </lineage>
</organism>
<dbReference type="PROSITE" id="PS50181">
    <property type="entry name" value="FBOX"/>
    <property type="match status" value="1"/>
</dbReference>
<evidence type="ECO:0000259" key="3">
    <source>
        <dbReference type="PROSITE" id="PS50181"/>
    </source>
</evidence>
<dbReference type="InterPro" id="IPR001810">
    <property type="entry name" value="F-box_dom"/>
</dbReference>
<dbReference type="Gene3D" id="3.80.10.10">
    <property type="entry name" value="Ribonuclease Inhibitor"/>
    <property type="match status" value="1"/>
</dbReference>
<dbReference type="SMART" id="SM00256">
    <property type="entry name" value="FBOX"/>
    <property type="match status" value="1"/>
</dbReference>
<proteinExistence type="evidence at transcript level"/>
<dbReference type="PANTHER" id="PTHR38926">
    <property type="entry name" value="F-BOX DOMAIN CONTAINING PROTEIN, EXPRESSED"/>
    <property type="match status" value="1"/>
</dbReference>
<dbReference type="SUPFAM" id="SSF52047">
    <property type="entry name" value="RNI-like"/>
    <property type="match status" value="1"/>
</dbReference>
<keyword evidence="4" id="KW-0436">Ligase</keyword>
<feature type="compositionally biased region" description="Polar residues" evidence="2">
    <location>
        <begin position="94"/>
        <end position="103"/>
    </location>
</feature>
<dbReference type="InterPro" id="IPR032675">
    <property type="entry name" value="LRR_dom_sf"/>
</dbReference>
<dbReference type="Pfam" id="PF12937">
    <property type="entry name" value="F-box-like"/>
    <property type="match status" value="1"/>
</dbReference>
<dbReference type="PANTHER" id="PTHR38926:SF72">
    <property type="entry name" value="IM:7136021-RELATED"/>
    <property type="match status" value="1"/>
</dbReference>
<feature type="compositionally biased region" description="Acidic residues" evidence="2">
    <location>
        <begin position="81"/>
        <end position="91"/>
    </location>
</feature>
<evidence type="ECO:0000256" key="1">
    <source>
        <dbReference type="ARBA" id="ARBA00022786"/>
    </source>
</evidence>
<evidence type="ECO:0000256" key="2">
    <source>
        <dbReference type="SAM" id="MobiDB-lite"/>
    </source>
</evidence>
<dbReference type="EMBL" id="GEFH01004912">
    <property type="protein sequence ID" value="JAP63669.1"/>
    <property type="molecule type" value="mRNA"/>
</dbReference>
<name>A0A131XA11_9ACAR</name>
<feature type="region of interest" description="Disordered" evidence="2">
    <location>
        <begin position="1"/>
        <end position="128"/>
    </location>
</feature>
<dbReference type="GO" id="GO:0016874">
    <property type="term" value="F:ligase activity"/>
    <property type="evidence" value="ECO:0007669"/>
    <property type="project" value="UniProtKB-KW"/>
</dbReference>
<feature type="compositionally biased region" description="Low complexity" evidence="2">
    <location>
        <begin position="58"/>
        <end position="69"/>
    </location>
</feature>
<dbReference type="InterPro" id="IPR006553">
    <property type="entry name" value="Leu-rich_rpt_Cys-con_subtyp"/>
</dbReference>
<protein>
    <submittedName>
        <fullName evidence="4">Putative scf ubiquitin ligase skp2 component</fullName>
    </submittedName>
</protein>
<keyword evidence="1" id="KW-0833">Ubl conjugation pathway</keyword>
<reference evidence="4" key="1">
    <citation type="journal article" date="2017" name="Ticks Tick Borne Dis.">
        <title>An insight into the sialome of Hyalomma excavatum.</title>
        <authorList>
            <person name="Ribeiro J.M."/>
            <person name="Slovak M."/>
            <person name="Francischetti I.M."/>
        </authorList>
    </citation>
    <scope>NUCLEOTIDE SEQUENCE</scope>
    <source>
        <strain evidence="4">Samish</strain>
        <tissue evidence="4">Salivary glands</tissue>
    </source>
</reference>
<evidence type="ECO:0000313" key="4">
    <source>
        <dbReference type="EMBL" id="JAP63669.1"/>
    </source>
</evidence>
<dbReference type="SUPFAM" id="SSF81383">
    <property type="entry name" value="F-box domain"/>
    <property type="match status" value="1"/>
</dbReference>
<sequence length="482" mass="53384">MDHQVVPLEPTDNDGKKRSPLQDISSNQQARKRRRSPSKHSTTVAVTEADIENVDLTADSADSSSSQDQWVTADNRVPPEILEDMGIDYLDESPPSSSVSLKQPSPPRASRKFCKGQKRDVQSSLGTPQRTLPDIFTLHKRSKQDVTSGKDPFGDLSDETILEIFKWLPKPTLALCGRVCRRWMEIAFDESLWRRLDLSKRHLGPGVLGNVLNRGVVILRLATADIKAPVYIDAPMLSYPSEESSSLCKVQYLDLSMATIKEDTLCELLASCSNLKKLSLEQCSVNDQVCRLIGTNHGMETLNMCMAKGLTHVGITAICKGCRRLTSWNLAWCRLSTASIVTLVQTVTPVLQELNISGCQSTITNAHVSALVQQCPLLVELDLSDATAISCEAIRVIVNGLPELQHLSISRCYGIAPTAFLTLSKMPSLQHLELFGVLADNYLQAVRRRLPRIEVNKQLFSTIARPTTGIRRTSIWGLKVRD</sequence>